<dbReference type="Proteomes" id="UP001139308">
    <property type="component" value="Unassembled WGS sequence"/>
</dbReference>
<comment type="caution">
    <text evidence="2">The sequence shown here is derived from an EMBL/GenBank/DDBJ whole genome shotgun (WGS) entry which is preliminary data.</text>
</comment>
<reference evidence="2" key="1">
    <citation type="submission" date="2022-01" db="EMBL/GenBank/DDBJ databases">
        <title>Genome sequence and assembly of Parabukholderia sp. RG36.</title>
        <authorList>
            <person name="Chhetri G."/>
        </authorList>
    </citation>
    <scope>NUCLEOTIDE SEQUENCE</scope>
    <source>
        <strain evidence="2">RG36</strain>
    </source>
</reference>
<accession>A0A9X1ZYT5</accession>
<gene>
    <name evidence="2" type="ORF">L5014_35255</name>
</gene>
<feature type="chain" id="PRO_5040825990" evidence="1">
    <location>
        <begin position="26"/>
        <end position="119"/>
    </location>
</feature>
<dbReference type="AlphaFoldDB" id="A0A9X1ZYT5"/>
<protein>
    <submittedName>
        <fullName evidence="2">Uncharacterized protein</fullName>
    </submittedName>
</protein>
<proteinExistence type="predicted"/>
<feature type="signal peptide" evidence="1">
    <location>
        <begin position="1"/>
        <end position="25"/>
    </location>
</feature>
<name>A0A9X1ZYT5_9BURK</name>
<organism evidence="2 3">
    <name type="scientific">Paraburkholderia tagetis</name>
    <dbReference type="NCBI Taxonomy" id="2913261"/>
    <lineage>
        <taxon>Bacteria</taxon>
        <taxon>Pseudomonadati</taxon>
        <taxon>Pseudomonadota</taxon>
        <taxon>Betaproteobacteria</taxon>
        <taxon>Burkholderiales</taxon>
        <taxon>Burkholderiaceae</taxon>
        <taxon>Paraburkholderia</taxon>
    </lineage>
</organism>
<keyword evidence="3" id="KW-1185">Reference proteome</keyword>
<evidence type="ECO:0000313" key="3">
    <source>
        <dbReference type="Proteomes" id="UP001139308"/>
    </source>
</evidence>
<evidence type="ECO:0000256" key="1">
    <source>
        <dbReference type="SAM" id="SignalP"/>
    </source>
</evidence>
<keyword evidence="1" id="KW-0732">Signal</keyword>
<dbReference type="RefSeq" id="WP_238468509.1">
    <property type="nucleotide sequence ID" value="NZ_JAKLJA010000062.1"/>
</dbReference>
<evidence type="ECO:0000313" key="2">
    <source>
        <dbReference type="EMBL" id="MCG5078527.1"/>
    </source>
</evidence>
<dbReference type="EMBL" id="JAKLJA010000062">
    <property type="protein sequence ID" value="MCG5078527.1"/>
    <property type="molecule type" value="Genomic_DNA"/>
</dbReference>
<sequence length="119" mass="12722">MKIWAKLVACFLIAWMPFLGYPAQAAFCPAMSSVVAAHQDMQTSHISSLAACEQGSRHQSVHTQPACHGGMGGAVCGVPVIPERYTVINVPSSPVYRAVVHCLTAQFIPELPAPPPRLL</sequence>